<keyword evidence="4" id="KW-1185">Reference proteome</keyword>
<organism evidence="3 4">
    <name type="scientific">Antricoccus suffuscus</name>
    <dbReference type="NCBI Taxonomy" id="1629062"/>
    <lineage>
        <taxon>Bacteria</taxon>
        <taxon>Bacillati</taxon>
        <taxon>Actinomycetota</taxon>
        <taxon>Actinomycetes</taxon>
        <taxon>Geodermatophilales</taxon>
        <taxon>Antricoccaceae</taxon>
        <taxon>Antricoccus</taxon>
    </lineage>
</organism>
<accession>A0A2T0ZYH0</accession>
<evidence type="ECO:0008006" key="5">
    <source>
        <dbReference type="Google" id="ProtNLM"/>
    </source>
</evidence>
<protein>
    <recommendedName>
        <fullName evidence="5">DUF3040 family protein</fullName>
    </recommendedName>
</protein>
<evidence type="ECO:0000256" key="1">
    <source>
        <dbReference type="SAM" id="MobiDB-lite"/>
    </source>
</evidence>
<dbReference type="EMBL" id="PVUE01000010">
    <property type="protein sequence ID" value="PRZ41402.1"/>
    <property type="molecule type" value="Genomic_DNA"/>
</dbReference>
<sequence>MPLSEHEQRLLEQIEQSLYAEDPKFSATVKSTDVRAMSARRIRIGIALVVLGLVVLVGGVWLNNVFVGVLGFLIMFGGGVLGVIAAQAPAPPPGQKKSGQDAPPAKSTVKDRFEERLRKRFDQ</sequence>
<feature type="transmembrane region" description="Helical" evidence="2">
    <location>
        <begin position="44"/>
        <end position="62"/>
    </location>
</feature>
<proteinExistence type="predicted"/>
<feature type="transmembrane region" description="Helical" evidence="2">
    <location>
        <begin position="68"/>
        <end position="88"/>
    </location>
</feature>
<evidence type="ECO:0000313" key="3">
    <source>
        <dbReference type="EMBL" id="PRZ41402.1"/>
    </source>
</evidence>
<gene>
    <name evidence="3" type="ORF">CLV47_110130</name>
</gene>
<dbReference type="InterPro" id="IPR021401">
    <property type="entry name" value="DUF3040"/>
</dbReference>
<evidence type="ECO:0000256" key="2">
    <source>
        <dbReference type="SAM" id="Phobius"/>
    </source>
</evidence>
<name>A0A2T0ZYH0_9ACTN</name>
<keyword evidence="2" id="KW-0812">Transmembrane</keyword>
<dbReference type="RefSeq" id="WP_106349475.1">
    <property type="nucleotide sequence ID" value="NZ_PVUE01000010.1"/>
</dbReference>
<reference evidence="3 4" key="1">
    <citation type="submission" date="2018-03" db="EMBL/GenBank/DDBJ databases">
        <title>Genomic Encyclopedia of Archaeal and Bacterial Type Strains, Phase II (KMG-II): from individual species to whole genera.</title>
        <authorList>
            <person name="Goeker M."/>
        </authorList>
    </citation>
    <scope>NUCLEOTIDE SEQUENCE [LARGE SCALE GENOMIC DNA]</scope>
    <source>
        <strain evidence="3 4">DSM 100065</strain>
    </source>
</reference>
<dbReference type="OrthoDB" id="5244024at2"/>
<evidence type="ECO:0000313" key="4">
    <source>
        <dbReference type="Proteomes" id="UP000237752"/>
    </source>
</evidence>
<keyword evidence="2" id="KW-1133">Transmembrane helix</keyword>
<feature type="region of interest" description="Disordered" evidence="1">
    <location>
        <begin position="90"/>
        <end position="123"/>
    </location>
</feature>
<comment type="caution">
    <text evidence="3">The sequence shown here is derived from an EMBL/GenBank/DDBJ whole genome shotgun (WGS) entry which is preliminary data.</text>
</comment>
<dbReference type="Pfam" id="PF11239">
    <property type="entry name" value="DUF3040"/>
    <property type="match status" value="1"/>
</dbReference>
<feature type="compositionally biased region" description="Basic and acidic residues" evidence="1">
    <location>
        <begin position="108"/>
        <end position="123"/>
    </location>
</feature>
<dbReference type="AlphaFoldDB" id="A0A2T0ZYH0"/>
<dbReference type="Proteomes" id="UP000237752">
    <property type="component" value="Unassembled WGS sequence"/>
</dbReference>
<keyword evidence="2" id="KW-0472">Membrane</keyword>